<name>R0E5S5_RALPI</name>
<gene>
    <name evidence="1" type="ORF">OR214_02480</name>
</gene>
<protein>
    <submittedName>
        <fullName evidence="1">Uncharacterized protein</fullName>
    </submittedName>
</protein>
<dbReference type="EMBL" id="APMQ01000006">
    <property type="protein sequence ID" value="ENZ77479.1"/>
    <property type="molecule type" value="Genomic_DNA"/>
</dbReference>
<organism evidence="1 2">
    <name type="scientific">Ralstonia pickettii OR214</name>
    <dbReference type="NCBI Taxonomy" id="1264675"/>
    <lineage>
        <taxon>Bacteria</taxon>
        <taxon>Pseudomonadati</taxon>
        <taxon>Pseudomonadota</taxon>
        <taxon>Betaproteobacteria</taxon>
        <taxon>Burkholderiales</taxon>
        <taxon>Burkholderiaceae</taxon>
        <taxon>Ralstonia</taxon>
    </lineage>
</organism>
<evidence type="ECO:0000313" key="2">
    <source>
        <dbReference type="Proteomes" id="UP000013280"/>
    </source>
</evidence>
<sequence>MDQQNATPVLGNFSISFPAPNGAQLSISGYVYADESIESLNDRMDTCREALRRQQDILERPVLQEKLDMLVRTEAQIEKAYLDLLEQAKRKTLPSAQKQHLDNYPVQLKQLRDEIAKARVKMGMEA</sequence>
<reference evidence="1 2" key="1">
    <citation type="journal article" date="2013" name="Genome Announc.">
        <title>Draft Genome Sequence for Ralstonia sp. Strain OR214, a Bacterium with Potential for Bioremediation.</title>
        <authorList>
            <person name="Utturkar S.M."/>
            <person name="Bollmann A."/>
            <person name="Brzoska R.M."/>
            <person name="Klingeman D.M."/>
            <person name="Epstein S.E."/>
            <person name="Palumbo A.V."/>
            <person name="Brown S.D."/>
        </authorList>
    </citation>
    <scope>NUCLEOTIDE SEQUENCE [LARGE SCALE GENOMIC DNA]</scope>
    <source>
        <strain evidence="1 2">OR214</strain>
    </source>
</reference>
<dbReference type="AlphaFoldDB" id="R0E5S5"/>
<dbReference type="RefSeq" id="WP_004630950.1">
    <property type="nucleotide sequence ID" value="NZ_APMQ01000006.1"/>
</dbReference>
<dbReference type="PATRIC" id="fig|1264675.3.peg.2411"/>
<proteinExistence type="predicted"/>
<evidence type="ECO:0000313" key="1">
    <source>
        <dbReference type="EMBL" id="ENZ77479.1"/>
    </source>
</evidence>
<accession>R0E5S5</accession>
<comment type="caution">
    <text evidence="1">The sequence shown here is derived from an EMBL/GenBank/DDBJ whole genome shotgun (WGS) entry which is preliminary data.</text>
</comment>
<dbReference type="Proteomes" id="UP000013280">
    <property type="component" value="Unassembled WGS sequence"/>
</dbReference>